<dbReference type="Proteomes" id="UP000314294">
    <property type="component" value="Unassembled WGS sequence"/>
</dbReference>
<reference evidence="1 2" key="1">
    <citation type="submission" date="2019-03" db="EMBL/GenBank/DDBJ databases">
        <title>First draft genome of Liparis tanakae, snailfish: a comprehensive survey of snailfish specific genes.</title>
        <authorList>
            <person name="Kim W."/>
            <person name="Song I."/>
            <person name="Jeong J.-H."/>
            <person name="Kim D."/>
            <person name="Kim S."/>
            <person name="Ryu S."/>
            <person name="Song J.Y."/>
            <person name="Lee S.K."/>
        </authorList>
    </citation>
    <scope>NUCLEOTIDE SEQUENCE [LARGE SCALE GENOMIC DNA]</scope>
    <source>
        <tissue evidence="1">Muscle</tissue>
    </source>
</reference>
<organism evidence="1 2">
    <name type="scientific">Liparis tanakae</name>
    <name type="common">Tanaka's snailfish</name>
    <dbReference type="NCBI Taxonomy" id="230148"/>
    <lineage>
        <taxon>Eukaryota</taxon>
        <taxon>Metazoa</taxon>
        <taxon>Chordata</taxon>
        <taxon>Craniata</taxon>
        <taxon>Vertebrata</taxon>
        <taxon>Euteleostomi</taxon>
        <taxon>Actinopterygii</taxon>
        <taxon>Neopterygii</taxon>
        <taxon>Teleostei</taxon>
        <taxon>Neoteleostei</taxon>
        <taxon>Acanthomorphata</taxon>
        <taxon>Eupercaria</taxon>
        <taxon>Perciformes</taxon>
        <taxon>Cottioidei</taxon>
        <taxon>Cottales</taxon>
        <taxon>Liparidae</taxon>
        <taxon>Liparis</taxon>
    </lineage>
</organism>
<gene>
    <name evidence="1" type="ORF">EYF80_063284</name>
</gene>
<name>A0A4Z2EDE4_9TELE</name>
<accession>A0A4Z2EDE4</accession>
<protein>
    <submittedName>
        <fullName evidence="1">Uncharacterized protein</fullName>
    </submittedName>
</protein>
<evidence type="ECO:0000313" key="1">
    <source>
        <dbReference type="EMBL" id="TNN26580.1"/>
    </source>
</evidence>
<proteinExistence type="predicted"/>
<dbReference type="EMBL" id="SRLO01009933">
    <property type="protein sequence ID" value="TNN26580.1"/>
    <property type="molecule type" value="Genomic_DNA"/>
</dbReference>
<comment type="caution">
    <text evidence="1">The sequence shown here is derived from an EMBL/GenBank/DDBJ whole genome shotgun (WGS) entry which is preliminary data.</text>
</comment>
<dbReference type="AlphaFoldDB" id="A0A4Z2EDE4"/>
<sequence>MQLRVKSLHTQNTSKDVIRTQELFFCAYALHSDWNRSLFRLDNASLGLTSSLTTNGITSTMLCKGKTDIGAGVLSLQSRCCGLSVDPTLRSDFAVTPSRRPGAPH</sequence>
<keyword evidence="2" id="KW-1185">Reference proteome</keyword>
<evidence type="ECO:0000313" key="2">
    <source>
        <dbReference type="Proteomes" id="UP000314294"/>
    </source>
</evidence>